<feature type="compositionally biased region" description="Polar residues" evidence="1">
    <location>
        <begin position="158"/>
        <end position="202"/>
    </location>
</feature>
<feature type="compositionally biased region" description="Low complexity" evidence="1">
    <location>
        <begin position="481"/>
        <end position="508"/>
    </location>
</feature>
<gene>
    <name evidence="2" type="ORF">LSH36_8g13010</name>
</gene>
<evidence type="ECO:0000256" key="1">
    <source>
        <dbReference type="SAM" id="MobiDB-lite"/>
    </source>
</evidence>
<feature type="compositionally biased region" description="Basic residues" evidence="1">
    <location>
        <begin position="607"/>
        <end position="630"/>
    </location>
</feature>
<feature type="compositionally biased region" description="Polar residues" evidence="1">
    <location>
        <begin position="509"/>
        <end position="526"/>
    </location>
</feature>
<dbReference type="Proteomes" id="UP001208570">
    <property type="component" value="Unassembled WGS sequence"/>
</dbReference>
<accession>A0AAD9KEM1</accession>
<dbReference type="AlphaFoldDB" id="A0AAD9KEM1"/>
<feature type="region of interest" description="Disordered" evidence="1">
    <location>
        <begin position="481"/>
        <end position="559"/>
    </location>
</feature>
<feature type="compositionally biased region" description="Polar residues" evidence="1">
    <location>
        <begin position="571"/>
        <end position="585"/>
    </location>
</feature>
<name>A0AAD9KEM1_9ANNE</name>
<sequence>MAAYDCPDQNPLLASSSPLTSLYSQSLDLVQPIYPPYCVGQLDYGSAVCGGGSGGSSGYKGGLPLGSIQPLGSSSSLSSFDNPDRYVDEDFSDQLQQVQSVLVQLLQNQDEGRRHLMMEQEELKDQDIPKGAIDVTSLSSPGPAHSSGYCSADEDHSYSSSKTQEAYSPGVQSPGTQSSLDTGSQPQTPPSANSPVDQSLSDAVSPTVLGEKMQGFNTEDLNLFDMIGDIMPQSSLPTSSSLPQTGSCSIADSWFNSLSNEIEMMDVDENSGLSSALDVGSDGEGILINMIKNSEKTSTLQQTSDDKQNVGGTTERVISSLSSLMTPQSSAAVITQSNVMLSSATVSHNSGTMGSSKQRTGSSTQLKNAIDKSHSIMVPMSIASGMDSSHSKASITMAEFSSGMMADSDGSVIENNNEFALKFAENMVDQQINATLANYLTDGDNLMEGGNLGVQDASLNGLSDNTFNLLDDDSIINNNSSSSSSLSQFLTSSNPIVSSSSSSIIATSGQPNCSSYQIPTSATSKQMKFATPQAPPPVSAHMPRHNSMSNLNPKPSVSISRTISHPQLQKLSMQTSNKSQQQSHTAVAYPGCDDHRYTSKQLESPPHNHKSNNHRNGHRSNSARHQNYSHHNMHNNHNLHASHNHNHQPRLLEKFLLTKEKLNPNKGSDAALAAQGISQLQLDDGGGRMDQNDALEGNQQLLKKLLTEEILPKDVHKAQQEVIMDRRQSAGSSPSCTSPTLINSFSLDTDDLSSSIQLLSEDNSDEMDKLWTPLSGDDETVPSELDEILREEMRQNDLWLQHCINELL</sequence>
<organism evidence="2 3">
    <name type="scientific">Paralvinella palmiformis</name>
    <dbReference type="NCBI Taxonomy" id="53620"/>
    <lineage>
        <taxon>Eukaryota</taxon>
        <taxon>Metazoa</taxon>
        <taxon>Spiralia</taxon>
        <taxon>Lophotrochozoa</taxon>
        <taxon>Annelida</taxon>
        <taxon>Polychaeta</taxon>
        <taxon>Sedentaria</taxon>
        <taxon>Canalipalpata</taxon>
        <taxon>Terebellida</taxon>
        <taxon>Terebelliformia</taxon>
        <taxon>Alvinellidae</taxon>
        <taxon>Paralvinella</taxon>
    </lineage>
</organism>
<evidence type="ECO:0000313" key="2">
    <source>
        <dbReference type="EMBL" id="KAK2169670.1"/>
    </source>
</evidence>
<reference evidence="2" key="1">
    <citation type="journal article" date="2023" name="Mol. Biol. Evol.">
        <title>Third-Generation Sequencing Reveals the Adaptive Role of the Epigenome in Three Deep-Sea Polychaetes.</title>
        <authorList>
            <person name="Perez M."/>
            <person name="Aroh O."/>
            <person name="Sun Y."/>
            <person name="Lan Y."/>
            <person name="Juniper S.K."/>
            <person name="Young C.R."/>
            <person name="Angers B."/>
            <person name="Qian P.Y."/>
        </authorList>
    </citation>
    <scope>NUCLEOTIDE SEQUENCE</scope>
    <source>
        <strain evidence="2">P08H-3</strain>
    </source>
</reference>
<protein>
    <submittedName>
        <fullName evidence="2">Uncharacterized protein</fullName>
    </submittedName>
</protein>
<proteinExistence type="predicted"/>
<dbReference type="EMBL" id="JAODUP010000008">
    <property type="protein sequence ID" value="KAK2169670.1"/>
    <property type="molecule type" value="Genomic_DNA"/>
</dbReference>
<keyword evidence="3" id="KW-1185">Reference proteome</keyword>
<feature type="region of interest" description="Disordered" evidence="1">
    <location>
        <begin position="122"/>
        <end position="202"/>
    </location>
</feature>
<feature type="region of interest" description="Disordered" evidence="1">
    <location>
        <begin position="571"/>
        <end position="630"/>
    </location>
</feature>
<evidence type="ECO:0000313" key="3">
    <source>
        <dbReference type="Proteomes" id="UP001208570"/>
    </source>
</evidence>
<feature type="compositionally biased region" description="Polar residues" evidence="1">
    <location>
        <begin position="546"/>
        <end position="559"/>
    </location>
</feature>
<comment type="caution">
    <text evidence="2">The sequence shown here is derived from an EMBL/GenBank/DDBJ whole genome shotgun (WGS) entry which is preliminary data.</text>
</comment>